<organism evidence="6">
    <name type="scientific">mine drainage metagenome</name>
    <dbReference type="NCBI Taxonomy" id="410659"/>
    <lineage>
        <taxon>unclassified sequences</taxon>
        <taxon>metagenomes</taxon>
        <taxon>ecological metagenomes</taxon>
    </lineage>
</organism>
<dbReference type="PRINTS" id="PR00778">
    <property type="entry name" value="HTHARSR"/>
</dbReference>
<gene>
    <name evidence="6" type="ORF">GALL_321010</name>
</gene>
<dbReference type="CDD" id="cd00090">
    <property type="entry name" value="HTH_ARSR"/>
    <property type="match status" value="1"/>
</dbReference>
<dbReference type="PANTHER" id="PTHR43132:SF8">
    <property type="entry name" value="HTH-TYPE TRANSCRIPTIONAL REGULATOR KMTR"/>
    <property type="match status" value="1"/>
</dbReference>
<dbReference type="InterPro" id="IPR001763">
    <property type="entry name" value="Rhodanese-like_dom"/>
</dbReference>
<dbReference type="Pfam" id="PF01022">
    <property type="entry name" value="HTH_5"/>
    <property type="match status" value="1"/>
</dbReference>
<evidence type="ECO:0000256" key="2">
    <source>
        <dbReference type="ARBA" id="ARBA00023125"/>
    </source>
</evidence>
<protein>
    <submittedName>
        <fullName evidence="6">Putative HTH-type transcriptional regulator</fullName>
    </submittedName>
</protein>
<accession>A0A1J5R8M1</accession>
<dbReference type="PROSITE" id="PS50206">
    <property type="entry name" value="RHODANESE_3"/>
    <property type="match status" value="1"/>
</dbReference>
<dbReference type="InterPro" id="IPR001845">
    <property type="entry name" value="HTH_ArsR_DNA-bd_dom"/>
</dbReference>
<comment type="caution">
    <text evidence="6">The sequence shown here is derived from an EMBL/GenBank/DDBJ whole genome shotgun (WGS) entry which is preliminary data.</text>
</comment>
<evidence type="ECO:0000256" key="3">
    <source>
        <dbReference type="ARBA" id="ARBA00023163"/>
    </source>
</evidence>
<dbReference type="SMART" id="SM00450">
    <property type="entry name" value="RHOD"/>
    <property type="match status" value="1"/>
</dbReference>
<name>A0A1J5R8M1_9ZZZZ</name>
<feature type="domain" description="HTH arsR-type" evidence="5">
    <location>
        <begin position="6"/>
        <end position="100"/>
    </location>
</feature>
<sequence length="222" mass="24032">MAGRAEKDALFDAQAGVARALGSGRRAEIVDVLGQGERSVDHLAAELGQSVANTSQHLQHLLRAGLVRTRREGNHAFYSLASEQVSALWAAVREVAAQHVVALDQITAAYLGDRSGLDVVTRLELNRRITDGDVVVLDVRPEVEYQAGHIRGALSRPVTELARRLGDLPQDCEVIAYCRGPYCVFADDAVRALVGRGYRASRLEDGYPEWVRAGLPVDAPVG</sequence>
<dbReference type="InterPro" id="IPR051011">
    <property type="entry name" value="Metal_resp_trans_reg"/>
</dbReference>
<dbReference type="CDD" id="cd00158">
    <property type="entry name" value="RHOD"/>
    <property type="match status" value="1"/>
</dbReference>
<dbReference type="InterPro" id="IPR036873">
    <property type="entry name" value="Rhodanese-like_dom_sf"/>
</dbReference>
<keyword evidence="1" id="KW-0805">Transcription regulation</keyword>
<dbReference type="GO" id="GO:0003700">
    <property type="term" value="F:DNA-binding transcription factor activity"/>
    <property type="evidence" value="ECO:0007669"/>
    <property type="project" value="InterPro"/>
</dbReference>
<dbReference type="InterPro" id="IPR011991">
    <property type="entry name" value="ArsR-like_HTH"/>
</dbReference>
<dbReference type="InterPro" id="IPR036390">
    <property type="entry name" value="WH_DNA-bd_sf"/>
</dbReference>
<evidence type="ECO:0000313" key="6">
    <source>
        <dbReference type="EMBL" id="OIQ86059.1"/>
    </source>
</evidence>
<keyword evidence="2" id="KW-0238">DNA-binding</keyword>
<dbReference type="PANTHER" id="PTHR43132">
    <property type="entry name" value="ARSENICAL RESISTANCE OPERON REPRESSOR ARSR-RELATED"/>
    <property type="match status" value="1"/>
</dbReference>
<dbReference type="PROSITE" id="PS50987">
    <property type="entry name" value="HTH_ARSR_2"/>
    <property type="match status" value="1"/>
</dbReference>
<evidence type="ECO:0000256" key="1">
    <source>
        <dbReference type="ARBA" id="ARBA00023015"/>
    </source>
</evidence>
<dbReference type="SUPFAM" id="SSF52821">
    <property type="entry name" value="Rhodanese/Cell cycle control phosphatase"/>
    <property type="match status" value="1"/>
</dbReference>
<dbReference type="EMBL" id="MLJW01000503">
    <property type="protein sequence ID" value="OIQ86059.1"/>
    <property type="molecule type" value="Genomic_DNA"/>
</dbReference>
<dbReference type="InterPro" id="IPR036388">
    <property type="entry name" value="WH-like_DNA-bd_sf"/>
</dbReference>
<evidence type="ECO:0000259" key="4">
    <source>
        <dbReference type="PROSITE" id="PS50206"/>
    </source>
</evidence>
<proteinExistence type="predicted"/>
<dbReference type="AlphaFoldDB" id="A0A1J5R8M1"/>
<dbReference type="Pfam" id="PF00581">
    <property type="entry name" value="Rhodanese"/>
    <property type="match status" value="1"/>
</dbReference>
<evidence type="ECO:0000259" key="5">
    <source>
        <dbReference type="PROSITE" id="PS50987"/>
    </source>
</evidence>
<dbReference type="GO" id="GO:0003677">
    <property type="term" value="F:DNA binding"/>
    <property type="evidence" value="ECO:0007669"/>
    <property type="project" value="UniProtKB-KW"/>
</dbReference>
<dbReference type="SUPFAM" id="SSF46785">
    <property type="entry name" value="Winged helix' DNA-binding domain"/>
    <property type="match status" value="1"/>
</dbReference>
<reference evidence="6" key="1">
    <citation type="submission" date="2016-10" db="EMBL/GenBank/DDBJ databases">
        <title>Sequence of Gallionella enrichment culture.</title>
        <authorList>
            <person name="Poehlein A."/>
            <person name="Muehling M."/>
            <person name="Daniel R."/>
        </authorList>
    </citation>
    <scope>NUCLEOTIDE SEQUENCE</scope>
</reference>
<dbReference type="NCBIfam" id="NF033788">
    <property type="entry name" value="HTH_metalloreg"/>
    <property type="match status" value="1"/>
</dbReference>
<keyword evidence="3" id="KW-0804">Transcription</keyword>
<dbReference type="Gene3D" id="3.40.250.10">
    <property type="entry name" value="Rhodanese-like domain"/>
    <property type="match status" value="1"/>
</dbReference>
<dbReference type="Gene3D" id="1.10.10.10">
    <property type="entry name" value="Winged helix-like DNA-binding domain superfamily/Winged helix DNA-binding domain"/>
    <property type="match status" value="1"/>
</dbReference>
<dbReference type="SMART" id="SM00418">
    <property type="entry name" value="HTH_ARSR"/>
    <property type="match status" value="1"/>
</dbReference>
<feature type="domain" description="Rhodanese" evidence="4">
    <location>
        <begin position="130"/>
        <end position="219"/>
    </location>
</feature>